<dbReference type="PRINTS" id="PR00507">
    <property type="entry name" value="N12N6MTFRASE"/>
</dbReference>
<dbReference type="SUPFAM" id="SSF53335">
    <property type="entry name" value="S-adenosyl-L-methionine-dependent methyltransferases"/>
    <property type="match status" value="1"/>
</dbReference>
<proteinExistence type="predicted"/>
<dbReference type="InterPro" id="IPR002052">
    <property type="entry name" value="DNA_methylase_N6_adenine_CS"/>
</dbReference>
<dbReference type="InterPro" id="IPR029063">
    <property type="entry name" value="SAM-dependent_MTases_sf"/>
</dbReference>
<dbReference type="GO" id="GO:0003676">
    <property type="term" value="F:nucleic acid binding"/>
    <property type="evidence" value="ECO:0007669"/>
    <property type="project" value="InterPro"/>
</dbReference>
<evidence type="ECO:0000313" key="2">
    <source>
        <dbReference type="EMBL" id="MBB4151517.1"/>
    </source>
</evidence>
<dbReference type="Proteomes" id="UP000590524">
    <property type="component" value="Unassembled WGS sequence"/>
</dbReference>
<keyword evidence="2" id="KW-0808">Transferase</keyword>
<dbReference type="EMBL" id="JACIEU010000039">
    <property type="protein sequence ID" value="MBB4151517.1"/>
    <property type="molecule type" value="Genomic_DNA"/>
</dbReference>
<dbReference type="Pfam" id="PF13708">
    <property type="entry name" value="DUF4942"/>
    <property type="match status" value="1"/>
</dbReference>
<evidence type="ECO:0000313" key="3">
    <source>
        <dbReference type="Proteomes" id="UP000590524"/>
    </source>
</evidence>
<reference evidence="2 3" key="1">
    <citation type="submission" date="2020-08" db="EMBL/GenBank/DDBJ databases">
        <title>Genomic Encyclopedia of Type Strains, Phase IV (KMG-IV): sequencing the most valuable type-strain genomes for metagenomic binning, comparative biology and taxonomic classification.</title>
        <authorList>
            <person name="Goeker M."/>
        </authorList>
    </citation>
    <scope>NUCLEOTIDE SEQUENCE [LARGE SCALE GENOMIC DNA]</scope>
    <source>
        <strain evidence="2 3">DSM 19371</strain>
    </source>
</reference>
<dbReference type="InterPro" id="IPR031339">
    <property type="entry name" value="DUF4942"/>
</dbReference>
<dbReference type="RefSeq" id="WP_226998735.1">
    <property type="nucleotide sequence ID" value="NZ_JACIEU010000039.1"/>
</dbReference>
<protein>
    <submittedName>
        <fullName evidence="2">Putative RNA methylase</fullName>
    </submittedName>
</protein>
<keyword evidence="2" id="KW-0489">Methyltransferase</keyword>
<organism evidence="2 3">
    <name type="scientific">Sphingobium scionense</name>
    <dbReference type="NCBI Taxonomy" id="1404341"/>
    <lineage>
        <taxon>Bacteria</taxon>
        <taxon>Pseudomonadati</taxon>
        <taxon>Pseudomonadota</taxon>
        <taxon>Alphaproteobacteria</taxon>
        <taxon>Sphingomonadales</taxon>
        <taxon>Sphingomonadaceae</taxon>
        <taxon>Sphingobium</taxon>
    </lineage>
</organism>
<dbReference type="AlphaFoldDB" id="A0A7W6LWM2"/>
<gene>
    <name evidence="2" type="ORF">GGQ90_005331</name>
</gene>
<dbReference type="Gene3D" id="3.40.50.150">
    <property type="entry name" value="Vaccinia Virus protein VP39"/>
    <property type="match status" value="1"/>
</dbReference>
<feature type="domain" description="DUF4942" evidence="1">
    <location>
        <begin position="98"/>
        <end position="281"/>
    </location>
</feature>
<evidence type="ECO:0000259" key="1">
    <source>
        <dbReference type="Pfam" id="PF13708"/>
    </source>
</evidence>
<comment type="caution">
    <text evidence="2">The sequence shown here is derived from an EMBL/GenBank/DDBJ whole genome shotgun (WGS) entry which is preliminary data.</text>
</comment>
<dbReference type="GO" id="GO:0008168">
    <property type="term" value="F:methyltransferase activity"/>
    <property type="evidence" value="ECO:0007669"/>
    <property type="project" value="UniProtKB-KW"/>
</dbReference>
<dbReference type="CDD" id="cd02440">
    <property type="entry name" value="AdoMet_MTases"/>
    <property type="match status" value="1"/>
</dbReference>
<name>A0A7W6LWM2_9SPHN</name>
<sequence length="480" mass="54140">MSFELMNRVQIDEITGGRDLAIARWLDAFDSFHRLSDEAAGLSIGGALSLTAPSGDRYNDTGLTRAFLAKTDHEAYDRETHSTIKTSARDHFAAKMTAAVDRRCWRHLLETLGFDQLLDRQAREEFYSGLEGVPPTFTTENCAATFGHIWENRRDIYLRGIANTFAALDRRFRSHEGFKIGSRLIIERALSDSGRWWSDYNRRDTLRDVERVFRELDGLGPCPESMSITEQVISGRDYTPFVIHGDYFRVRVFGNGNLHLWFERKDLLKEVNKLLAEYYGEVIGDGYNSTEAPDAPEFHLTPAKDFGAFMSSDEVAWRVMECAMIGKGLTVLEPSAGTGVLAKAAHKAGALVDCIEIQPGLAHELRVLHGFEDVRQADFLTLPPSPSYDRIIMNPPFDRGRDCDHVRHAFEFLKPGGILVAVMSARAEFREDKRHRALHDIVARCRPACGWRKWHDLPAGSFAHAGTNINTVILAIRKPD</sequence>
<keyword evidence="3" id="KW-1185">Reference proteome</keyword>
<dbReference type="GO" id="GO:0032259">
    <property type="term" value="P:methylation"/>
    <property type="evidence" value="ECO:0007669"/>
    <property type="project" value="UniProtKB-KW"/>
</dbReference>
<accession>A0A7W6LWM2</accession>
<dbReference type="PROSITE" id="PS00092">
    <property type="entry name" value="N6_MTASE"/>
    <property type="match status" value="1"/>
</dbReference>